<evidence type="ECO:0000313" key="5">
    <source>
        <dbReference type="Proteomes" id="UP000199614"/>
    </source>
</evidence>
<evidence type="ECO:0000256" key="1">
    <source>
        <dbReference type="ARBA" id="ARBA00006096"/>
    </source>
</evidence>
<dbReference type="STRING" id="260086.SAMN05216207_1001500"/>
<feature type="region of interest" description="Disordered" evidence="3">
    <location>
        <begin position="229"/>
        <end position="256"/>
    </location>
</feature>
<keyword evidence="4" id="KW-0121">Carboxypeptidase</keyword>
<dbReference type="SUPFAM" id="SSF56601">
    <property type="entry name" value="beta-lactamase/transpeptidase-like"/>
    <property type="match status" value="1"/>
</dbReference>
<dbReference type="GO" id="GO:0000270">
    <property type="term" value="P:peptidoglycan metabolic process"/>
    <property type="evidence" value="ECO:0007669"/>
    <property type="project" value="TreeGrafter"/>
</dbReference>
<comment type="similarity">
    <text evidence="1">Belongs to the peptidase S13 family.</text>
</comment>
<dbReference type="PRINTS" id="PR00922">
    <property type="entry name" value="DADACBPTASE3"/>
</dbReference>
<dbReference type="AlphaFoldDB" id="A0A1I4SLA2"/>
<dbReference type="PANTHER" id="PTHR30023:SF0">
    <property type="entry name" value="PENICILLIN-SENSITIVE CARBOXYPEPTIDASE A"/>
    <property type="match status" value="1"/>
</dbReference>
<dbReference type="RefSeq" id="WP_143105227.1">
    <property type="nucleotide sequence ID" value="NZ_FOUY01000001.1"/>
</dbReference>
<protein>
    <submittedName>
        <fullName evidence="4">D-alanyl-D-alanine carboxypeptidase / D-alanyl-D-alanine-endopeptidase (Penicillin-binding protein 4)</fullName>
    </submittedName>
</protein>
<dbReference type="Gene3D" id="3.40.710.10">
    <property type="entry name" value="DD-peptidase/beta-lactamase superfamily"/>
    <property type="match status" value="1"/>
</dbReference>
<proteinExistence type="inferred from homology"/>
<dbReference type="GO" id="GO:0006508">
    <property type="term" value="P:proteolysis"/>
    <property type="evidence" value="ECO:0007669"/>
    <property type="project" value="InterPro"/>
</dbReference>
<dbReference type="NCBIfam" id="TIGR00666">
    <property type="entry name" value="PBP4"/>
    <property type="match status" value="1"/>
</dbReference>
<dbReference type="Pfam" id="PF02113">
    <property type="entry name" value="Peptidase_S13"/>
    <property type="match status" value="2"/>
</dbReference>
<dbReference type="Proteomes" id="UP000199614">
    <property type="component" value="Unassembled WGS sequence"/>
</dbReference>
<dbReference type="EMBL" id="FOUY01000001">
    <property type="protein sequence ID" value="SFM65205.1"/>
    <property type="molecule type" value="Genomic_DNA"/>
</dbReference>
<evidence type="ECO:0000313" key="4">
    <source>
        <dbReference type="EMBL" id="SFM65205.1"/>
    </source>
</evidence>
<organism evidence="4 5">
    <name type="scientific">Pseudonocardia ammonioxydans</name>
    <dbReference type="NCBI Taxonomy" id="260086"/>
    <lineage>
        <taxon>Bacteria</taxon>
        <taxon>Bacillati</taxon>
        <taxon>Actinomycetota</taxon>
        <taxon>Actinomycetes</taxon>
        <taxon>Pseudonocardiales</taxon>
        <taxon>Pseudonocardiaceae</taxon>
        <taxon>Pseudonocardia</taxon>
    </lineage>
</organism>
<reference evidence="4 5" key="1">
    <citation type="submission" date="2016-10" db="EMBL/GenBank/DDBJ databases">
        <authorList>
            <person name="de Groot N.N."/>
        </authorList>
    </citation>
    <scope>NUCLEOTIDE SEQUENCE [LARGE SCALE GENOMIC DNA]</scope>
    <source>
        <strain evidence="4 5">CGMCC 4.1877</strain>
    </source>
</reference>
<dbReference type="OrthoDB" id="56883at2"/>
<evidence type="ECO:0000256" key="2">
    <source>
        <dbReference type="ARBA" id="ARBA00022801"/>
    </source>
</evidence>
<accession>A0A1I4SLA2</accession>
<keyword evidence="2" id="KW-0378">Hydrolase</keyword>
<gene>
    <name evidence="4" type="ORF">SAMN05216207_1001500</name>
</gene>
<evidence type="ECO:0000256" key="3">
    <source>
        <dbReference type="SAM" id="MobiDB-lite"/>
    </source>
</evidence>
<dbReference type="InterPro" id="IPR012338">
    <property type="entry name" value="Beta-lactam/transpept-like"/>
</dbReference>
<keyword evidence="5" id="KW-1185">Reference proteome</keyword>
<name>A0A1I4SLA2_PSUAM</name>
<dbReference type="Gene3D" id="3.50.80.20">
    <property type="entry name" value="D-Ala-D-Ala carboxypeptidase C, peptidase S13"/>
    <property type="match status" value="1"/>
</dbReference>
<dbReference type="InterPro" id="IPR000667">
    <property type="entry name" value="Peptidase_S13"/>
</dbReference>
<keyword evidence="4" id="KW-0645">Protease</keyword>
<sequence length="469" mass="47352">MGRRHRRTDRATRRFAVVAVAVVALASLFGAVALAGPDTRDRLGMGAASAQYPPVPMPALKPLTPTAPVPTAAGITEALAGQLDSPALGEVTGVVMDSAAPRGVAPLWERSGERAMVPGSTMKLLTAASALLSMNPTDRLATRVVPGPTEDSVVLVGGGDPSLTDLPAGQDGLYPEPARIDDLAAEVKQAHGRPVNTVYVDTSLWSGPEQAPGWGPTDVADGYVAPVSPLMLDGGRTDPSQQDGPRSDDPAQAAGRALADALGASEVRDGAAAANAPVLGSVSSPPIASLVEYMLTASDNVAAEALARQVAVSRDTEASFDGAARAVTESLVQAGYDVRGLQIADGSGLSRDNRVPARLLGSVLASAAAQSDSPSDVQFLRPILTGLPVAGGAGTLTDRFGDGSSVAGRGVVRAKTGTLSGASSLAGVVTDVDGRLLVFALLSNGTSPADARPALDRVAATLSRCGCRG</sequence>
<dbReference type="PANTHER" id="PTHR30023">
    <property type="entry name" value="D-ALANYL-D-ALANINE CARBOXYPEPTIDASE"/>
    <property type="match status" value="1"/>
</dbReference>
<dbReference type="GO" id="GO:0004185">
    <property type="term" value="F:serine-type carboxypeptidase activity"/>
    <property type="evidence" value="ECO:0007669"/>
    <property type="project" value="InterPro"/>
</dbReference>